<reference evidence="2" key="1">
    <citation type="submission" date="2022-12" db="EMBL/GenBank/DDBJ databases">
        <authorList>
            <person name="Krivoruchko A.V."/>
            <person name="Elkin A."/>
        </authorList>
    </citation>
    <scope>NUCLEOTIDE SEQUENCE</scope>
    <source>
        <strain evidence="2">IEGM 1388</strain>
    </source>
</reference>
<protein>
    <recommendedName>
        <fullName evidence="4">TetR family transcriptional regulator</fullName>
    </recommendedName>
</protein>
<evidence type="ECO:0000313" key="3">
    <source>
        <dbReference type="Proteomes" id="UP001067235"/>
    </source>
</evidence>
<keyword evidence="1" id="KW-0812">Transmembrane</keyword>
<organism evidence="2 3">
    <name type="scientific">Gordonia rubripertincta</name>
    <name type="common">Rhodococcus corallinus</name>
    <dbReference type="NCBI Taxonomy" id="36822"/>
    <lineage>
        <taxon>Bacteria</taxon>
        <taxon>Bacillati</taxon>
        <taxon>Actinomycetota</taxon>
        <taxon>Actinomycetes</taxon>
        <taxon>Mycobacteriales</taxon>
        <taxon>Gordoniaceae</taxon>
        <taxon>Gordonia</taxon>
    </lineage>
</organism>
<evidence type="ECO:0000313" key="2">
    <source>
        <dbReference type="EMBL" id="MCZ4553670.1"/>
    </source>
</evidence>
<name>A0ABT4N318_GORRU</name>
<comment type="caution">
    <text evidence="2">The sequence shown here is derived from an EMBL/GenBank/DDBJ whole genome shotgun (WGS) entry which is preliminary data.</text>
</comment>
<evidence type="ECO:0008006" key="4">
    <source>
        <dbReference type="Google" id="ProtNLM"/>
    </source>
</evidence>
<proteinExistence type="predicted"/>
<evidence type="ECO:0000256" key="1">
    <source>
        <dbReference type="SAM" id="Phobius"/>
    </source>
</evidence>
<accession>A0ABT4N318</accession>
<sequence>MSVPGIYSGTPNQQAAQRARLHLAALAAGIAVATAWTRADGGRPMTRTEYAAALTDALHS</sequence>
<dbReference type="EMBL" id="JAPWIE010000011">
    <property type="protein sequence ID" value="MCZ4553670.1"/>
    <property type="molecule type" value="Genomic_DNA"/>
</dbReference>
<keyword evidence="3" id="KW-1185">Reference proteome</keyword>
<keyword evidence="1" id="KW-0472">Membrane</keyword>
<gene>
    <name evidence="2" type="ORF">O4213_27025</name>
</gene>
<keyword evidence="1" id="KW-1133">Transmembrane helix</keyword>
<dbReference type="RefSeq" id="WP_301574355.1">
    <property type="nucleotide sequence ID" value="NZ_JAPWIE010000011.1"/>
</dbReference>
<feature type="transmembrane region" description="Helical" evidence="1">
    <location>
        <begin position="20"/>
        <end position="37"/>
    </location>
</feature>
<dbReference type="Proteomes" id="UP001067235">
    <property type="component" value="Unassembled WGS sequence"/>
</dbReference>